<accession>A0A6N8FSJ3</accession>
<proteinExistence type="predicted"/>
<dbReference type="Proteomes" id="UP000441797">
    <property type="component" value="Unassembled WGS sequence"/>
</dbReference>
<sequence>MDSAKCQRLEAVGWKIGTTEEFLELSSISPSLADERMQAYIRTAQQQKQLLAEQMIQRYQRGWEVAREVAEILKREFGADCVVVFGSLLDQQRIHLQSDVDLAVGGLNPKYYFQAVARLQEIDSTFAVDLVEIDNSYLYIKNAIAQGIEL</sequence>
<gene>
    <name evidence="2" type="ORF">BWI75_00640</name>
</gene>
<dbReference type="Gene3D" id="3.30.460.10">
    <property type="entry name" value="Beta Polymerase, domain 2"/>
    <property type="match status" value="1"/>
</dbReference>
<keyword evidence="3" id="KW-1185">Reference proteome</keyword>
<dbReference type="Pfam" id="PF18765">
    <property type="entry name" value="Polbeta"/>
    <property type="match status" value="1"/>
</dbReference>
<name>A0A6N8FSJ3_9CHRO</name>
<dbReference type="SUPFAM" id="SSF81301">
    <property type="entry name" value="Nucleotidyltransferase"/>
    <property type="match status" value="1"/>
</dbReference>
<comment type="caution">
    <text evidence="2">The sequence shown here is derived from an EMBL/GenBank/DDBJ whole genome shotgun (WGS) entry which is preliminary data.</text>
</comment>
<dbReference type="EMBL" id="NAPY01000001">
    <property type="protein sequence ID" value="MUL34906.1"/>
    <property type="molecule type" value="Genomic_DNA"/>
</dbReference>
<dbReference type="OrthoDB" id="37820at2"/>
<evidence type="ECO:0000259" key="1">
    <source>
        <dbReference type="Pfam" id="PF18765"/>
    </source>
</evidence>
<evidence type="ECO:0000313" key="2">
    <source>
        <dbReference type="EMBL" id="MUL34906.1"/>
    </source>
</evidence>
<protein>
    <recommendedName>
        <fullName evidence="1">Polymerase beta nucleotidyltransferase domain-containing protein</fullName>
    </recommendedName>
</protein>
<dbReference type="AlphaFoldDB" id="A0A6N8FSJ3"/>
<evidence type="ECO:0000313" key="3">
    <source>
        <dbReference type="Proteomes" id="UP000441797"/>
    </source>
</evidence>
<reference evidence="2 3" key="1">
    <citation type="journal article" date="2019" name="Front. Microbiol.">
        <title>Genomic Features for Desiccation Tolerance and Sugar Biosynthesis in the Extremophile Gloeocapsopsis sp. UTEX B3054.</title>
        <authorList>
            <person name="Urrejola C."/>
            <person name="Alcorta J."/>
            <person name="Salas L."/>
            <person name="Vasquez M."/>
            <person name="Polz M.F."/>
            <person name="Vicuna R."/>
            <person name="Diez B."/>
        </authorList>
    </citation>
    <scope>NUCLEOTIDE SEQUENCE [LARGE SCALE GENOMIC DNA]</scope>
    <source>
        <strain evidence="2 3">1H9</strain>
    </source>
</reference>
<feature type="domain" description="Polymerase beta nucleotidyltransferase" evidence="1">
    <location>
        <begin position="68"/>
        <end position="149"/>
    </location>
</feature>
<dbReference type="InterPro" id="IPR041633">
    <property type="entry name" value="Polbeta"/>
</dbReference>
<dbReference type="RefSeq" id="WP_105220272.1">
    <property type="nucleotide sequence ID" value="NZ_CAWNSU010000059.1"/>
</dbReference>
<dbReference type="InterPro" id="IPR043519">
    <property type="entry name" value="NT_sf"/>
</dbReference>
<organism evidence="2 3">
    <name type="scientific">Gloeocapsopsis dulcis AAB1 = 1H9</name>
    <dbReference type="NCBI Taxonomy" id="1433147"/>
    <lineage>
        <taxon>Bacteria</taxon>
        <taxon>Bacillati</taxon>
        <taxon>Cyanobacteriota</taxon>
        <taxon>Cyanophyceae</taxon>
        <taxon>Oscillatoriophycideae</taxon>
        <taxon>Chroococcales</taxon>
        <taxon>Chroococcaceae</taxon>
        <taxon>Gloeocapsopsis</taxon>
        <taxon>Gloeocapsopsis dulcis</taxon>
    </lineage>
</organism>